<dbReference type="PANTHER" id="PTHR34958:SF1">
    <property type="entry name" value="ARMADILLO-LIKE HELICAL DOMAIN-CONTAINING PROTEIN"/>
    <property type="match status" value="1"/>
</dbReference>
<comment type="caution">
    <text evidence="1">The sequence shown here is derived from an EMBL/GenBank/DDBJ whole genome shotgun (WGS) entry which is preliminary data.</text>
</comment>
<sequence length="137" mass="15073">MKWLAMAATHKFALGVSVGNKGGINLPGATSDIRSTILLLLIGKCTTYPNAFKEVRGEEFFRIEGNGTFNAKGFDSFIKQVKMDGCGLSYVVIAIMEPQSSGWTRRRIWYAWNGNRKLGVSVGQSKLTAKVTKKYAC</sequence>
<accession>A0A699IZ88</accession>
<protein>
    <submittedName>
        <fullName evidence="1">Uncharacterized protein</fullName>
    </submittedName>
</protein>
<evidence type="ECO:0000313" key="1">
    <source>
        <dbReference type="EMBL" id="GEZ97774.1"/>
    </source>
</evidence>
<gene>
    <name evidence="1" type="ORF">Tci_569747</name>
</gene>
<reference evidence="1" key="1">
    <citation type="journal article" date="2019" name="Sci. Rep.">
        <title>Draft genome of Tanacetum cinerariifolium, the natural source of mosquito coil.</title>
        <authorList>
            <person name="Yamashiro T."/>
            <person name="Shiraishi A."/>
            <person name="Satake H."/>
            <person name="Nakayama K."/>
        </authorList>
    </citation>
    <scope>NUCLEOTIDE SEQUENCE</scope>
</reference>
<dbReference type="AlphaFoldDB" id="A0A699IZ88"/>
<dbReference type="PANTHER" id="PTHR34958">
    <property type="entry name" value="CONDITIONAL LOSS-OF-GROWTH 1"/>
    <property type="match status" value="1"/>
</dbReference>
<organism evidence="1">
    <name type="scientific">Tanacetum cinerariifolium</name>
    <name type="common">Dalmatian daisy</name>
    <name type="synonym">Chrysanthemum cinerariifolium</name>
    <dbReference type="NCBI Taxonomy" id="118510"/>
    <lineage>
        <taxon>Eukaryota</taxon>
        <taxon>Viridiplantae</taxon>
        <taxon>Streptophyta</taxon>
        <taxon>Embryophyta</taxon>
        <taxon>Tracheophyta</taxon>
        <taxon>Spermatophyta</taxon>
        <taxon>Magnoliopsida</taxon>
        <taxon>eudicotyledons</taxon>
        <taxon>Gunneridae</taxon>
        <taxon>Pentapetalae</taxon>
        <taxon>asterids</taxon>
        <taxon>campanulids</taxon>
        <taxon>Asterales</taxon>
        <taxon>Asteraceae</taxon>
        <taxon>Asteroideae</taxon>
        <taxon>Anthemideae</taxon>
        <taxon>Anthemidinae</taxon>
        <taxon>Tanacetum</taxon>
    </lineage>
</organism>
<dbReference type="EMBL" id="BKCJ010350420">
    <property type="protein sequence ID" value="GEZ97774.1"/>
    <property type="molecule type" value="Genomic_DNA"/>
</dbReference>
<name>A0A699IZ88_TANCI</name>
<proteinExistence type="predicted"/>